<gene>
    <name evidence="1" type="ORF">LCGC14_0954760</name>
</gene>
<comment type="caution">
    <text evidence="1">The sequence shown here is derived from an EMBL/GenBank/DDBJ whole genome shotgun (WGS) entry which is preliminary data.</text>
</comment>
<protein>
    <submittedName>
        <fullName evidence="1">Uncharacterized protein</fullName>
    </submittedName>
</protein>
<accession>A0A0F9P2B6</accession>
<proteinExistence type="predicted"/>
<organism evidence="1">
    <name type="scientific">marine sediment metagenome</name>
    <dbReference type="NCBI Taxonomy" id="412755"/>
    <lineage>
        <taxon>unclassified sequences</taxon>
        <taxon>metagenomes</taxon>
        <taxon>ecological metagenomes</taxon>
    </lineage>
</organism>
<dbReference type="EMBL" id="LAZR01003418">
    <property type="protein sequence ID" value="KKN18527.1"/>
    <property type="molecule type" value="Genomic_DNA"/>
</dbReference>
<dbReference type="AlphaFoldDB" id="A0A0F9P2B6"/>
<name>A0A0F9P2B6_9ZZZZ</name>
<evidence type="ECO:0000313" key="1">
    <source>
        <dbReference type="EMBL" id="KKN18527.1"/>
    </source>
</evidence>
<reference evidence="1" key="1">
    <citation type="journal article" date="2015" name="Nature">
        <title>Complex archaea that bridge the gap between prokaryotes and eukaryotes.</title>
        <authorList>
            <person name="Spang A."/>
            <person name="Saw J.H."/>
            <person name="Jorgensen S.L."/>
            <person name="Zaremba-Niedzwiedzka K."/>
            <person name="Martijn J."/>
            <person name="Lind A.E."/>
            <person name="van Eijk R."/>
            <person name="Schleper C."/>
            <person name="Guy L."/>
            <person name="Ettema T.J."/>
        </authorList>
    </citation>
    <scope>NUCLEOTIDE SEQUENCE</scope>
</reference>
<sequence>MSNNFSLDVSPQIAAVLTAVATVDTVVDAIRAADVPNIQANINANEVILDLIRGTDLPNIEISIAGNLTNINAIIAAIPQQVRGDLTEAFGIVSAAAWEDVLNISGESGKLNSIFHSVNAPSLTSIIRITVDGHLSNELTVNVTGTGLCIYHDIHVSVTAVMQINFSSADLFPLNLEFSQSLRVEHQRATGTGQVHTRVLYSLDNF</sequence>